<reference evidence="1" key="1">
    <citation type="submission" date="2009-03" db="EMBL/GenBank/DDBJ databases">
        <authorList>
            <person name="Carlson J."/>
            <person name="Booth B."/>
            <person name="Frise E."/>
            <person name="Sandler J."/>
            <person name="Wan K."/>
            <person name="Yu C."/>
            <person name="Celniker S."/>
        </authorList>
    </citation>
    <scope>NUCLEOTIDE SEQUENCE</scope>
</reference>
<organism evidence="1">
    <name type="scientific">Drosophila melanogaster</name>
    <name type="common">Fruit fly</name>
    <dbReference type="NCBI Taxonomy" id="7227"/>
    <lineage>
        <taxon>Eukaryota</taxon>
        <taxon>Metazoa</taxon>
        <taxon>Ecdysozoa</taxon>
        <taxon>Arthropoda</taxon>
        <taxon>Hexapoda</taxon>
        <taxon>Insecta</taxon>
        <taxon>Pterygota</taxon>
        <taxon>Neoptera</taxon>
        <taxon>Endopterygota</taxon>
        <taxon>Diptera</taxon>
        <taxon>Brachycera</taxon>
        <taxon>Muscomorpha</taxon>
        <taxon>Ephydroidea</taxon>
        <taxon>Drosophilidae</taxon>
        <taxon>Drosophila</taxon>
        <taxon>Sophophora</taxon>
    </lineage>
</organism>
<gene>
    <name evidence="1" type="primary">CG42330-RH</name>
</gene>
<accession>C0PVD1</accession>
<protein>
    <submittedName>
        <fullName evidence="1">MIP10021p</fullName>
    </submittedName>
</protein>
<dbReference type="AlphaFoldDB" id="C0PVD1"/>
<evidence type="ECO:0000313" key="1">
    <source>
        <dbReference type="EMBL" id="ACN91319.1"/>
    </source>
</evidence>
<dbReference type="EMBL" id="BT072987">
    <property type="protein sequence ID" value="ACN91319.1"/>
    <property type="molecule type" value="mRNA"/>
</dbReference>
<proteinExistence type="evidence at transcript level"/>
<name>C0PVD1_DROME</name>
<sequence length="72" mass="8711">MKRRINTAGMRDRKVKVRCIREWFERIAKSPPNSRTLLRSSNEQHHFRAHFELIVIPLTMYFKNNQVAKRVC</sequence>